<dbReference type="Proteomes" id="UP001283361">
    <property type="component" value="Unassembled WGS sequence"/>
</dbReference>
<dbReference type="AlphaFoldDB" id="A0AAE1AQK6"/>
<keyword evidence="2" id="KW-1185">Reference proteome</keyword>
<sequence>MLCERSYDQRDCLLCFSDSDTGSTRRRRHASSIVYGLCPPLTPSLVSPHTAPTSGLWTWATREIMVRGLDRGQGAPKDEHSATTVVKTWERERSMFVYTGSRPVIVSIPDYRTASGGTRFYLVYTGSRPVIVSIPDYRTASGGTRFYLVYTGSRPVIVSIPDYRTASGGTRFYLGSLDMIFINKRRHFVLNSDMNEEATLVLRCKGSEFYPLTLSIPSTTEMFMIKIGVFKGDKMNKF</sequence>
<comment type="caution">
    <text evidence="1">The sequence shown here is derived from an EMBL/GenBank/DDBJ whole genome shotgun (WGS) entry which is preliminary data.</text>
</comment>
<organism evidence="1 2">
    <name type="scientific">Elysia crispata</name>
    <name type="common">lettuce slug</name>
    <dbReference type="NCBI Taxonomy" id="231223"/>
    <lineage>
        <taxon>Eukaryota</taxon>
        <taxon>Metazoa</taxon>
        <taxon>Spiralia</taxon>
        <taxon>Lophotrochozoa</taxon>
        <taxon>Mollusca</taxon>
        <taxon>Gastropoda</taxon>
        <taxon>Heterobranchia</taxon>
        <taxon>Euthyneura</taxon>
        <taxon>Panpulmonata</taxon>
        <taxon>Sacoglossa</taxon>
        <taxon>Placobranchoidea</taxon>
        <taxon>Plakobranchidae</taxon>
        <taxon>Elysia</taxon>
    </lineage>
</organism>
<evidence type="ECO:0000313" key="1">
    <source>
        <dbReference type="EMBL" id="KAK3792113.1"/>
    </source>
</evidence>
<dbReference type="EMBL" id="JAWDGP010001389">
    <property type="protein sequence ID" value="KAK3792113.1"/>
    <property type="molecule type" value="Genomic_DNA"/>
</dbReference>
<name>A0AAE1AQK6_9GAST</name>
<reference evidence="1" key="1">
    <citation type="journal article" date="2023" name="G3 (Bethesda)">
        <title>A reference genome for the long-term kleptoplast-retaining sea slug Elysia crispata morphotype clarki.</title>
        <authorList>
            <person name="Eastman K.E."/>
            <person name="Pendleton A.L."/>
            <person name="Shaikh M.A."/>
            <person name="Suttiyut T."/>
            <person name="Ogas R."/>
            <person name="Tomko P."/>
            <person name="Gavelis G."/>
            <person name="Widhalm J.R."/>
            <person name="Wisecaver J.H."/>
        </authorList>
    </citation>
    <scope>NUCLEOTIDE SEQUENCE</scope>
    <source>
        <strain evidence="1">ECLA1</strain>
    </source>
</reference>
<proteinExistence type="predicted"/>
<gene>
    <name evidence="1" type="ORF">RRG08_055377</name>
</gene>
<accession>A0AAE1AQK6</accession>
<evidence type="ECO:0000313" key="2">
    <source>
        <dbReference type="Proteomes" id="UP001283361"/>
    </source>
</evidence>
<protein>
    <submittedName>
        <fullName evidence="1">Uncharacterized protein</fullName>
    </submittedName>
</protein>